<sequence length="116" mass="13379">MTPSNDESPLTNQLPDFLVERLDTLEPPELRMVHKYVEQRLESMHPPIEEQIREEAAGDVLSIETDRIYTLVKMRSPSQGESNADSQPVSLYHVVRERHPDGEEALHWSFLGDIQE</sequence>
<evidence type="ECO:0000313" key="2">
    <source>
        <dbReference type="Proteomes" id="UP000185936"/>
    </source>
</evidence>
<dbReference type="RefSeq" id="WP_076610420.1">
    <property type="nucleotide sequence ID" value="NZ_FTNR01000015.1"/>
</dbReference>
<organism evidence="1 2">
    <name type="scientific">Natronorubrum thiooxidans</name>
    <dbReference type="NCBI Taxonomy" id="308853"/>
    <lineage>
        <taxon>Archaea</taxon>
        <taxon>Methanobacteriati</taxon>
        <taxon>Methanobacteriota</taxon>
        <taxon>Stenosarchaea group</taxon>
        <taxon>Halobacteria</taxon>
        <taxon>Halobacteriales</taxon>
        <taxon>Natrialbaceae</taxon>
        <taxon>Natronorubrum</taxon>
    </lineage>
</organism>
<dbReference type="EMBL" id="FTNR01000015">
    <property type="protein sequence ID" value="SIS15653.1"/>
    <property type="molecule type" value="Genomic_DNA"/>
</dbReference>
<name>A0A1N7GSS7_9EURY</name>
<dbReference type="Proteomes" id="UP000185936">
    <property type="component" value="Unassembled WGS sequence"/>
</dbReference>
<dbReference type="STRING" id="308853.SAMN05421752_11522"/>
<reference evidence="2" key="1">
    <citation type="submission" date="2017-01" db="EMBL/GenBank/DDBJ databases">
        <authorList>
            <person name="Varghese N."/>
            <person name="Submissions S."/>
        </authorList>
    </citation>
    <scope>NUCLEOTIDE SEQUENCE [LARGE SCALE GENOMIC DNA]</scope>
    <source>
        <strain evidence="2">type strain: HArc-</strain>
    </source>
</reference>
<dbReference type="AlphaFoldDB" id="A0A1N7GSS7"/>
<accession>A0A1N7GSS7</accession>
<keyword evidence="2" id="KW-1185">Reference proteome</keyword>
<evidence type="ECO:0000313" key="1">
    <source>
        <dbReference type="EMBL" id="SIS15653.1"/>
    </source>
</evidence>
<dbReference type="OrthoDB" id="237450at2157"/>
<proteinExistence type="predicted"/>
<protein>
    <submittedName>
        <fullName evidence="1">Uncharacterized protein</fullName>
    </submittedName>
</protein>
<gene>
    <name evidence="1" type="ORF">SAMN05421752_11522</name>
</gene>